<comment type="similarity">
    <text evidence="2">Belongs to the KIF-binding protein family.</text>
</comment>
<reference evidence="6" key="1">
    <citation type="submission" date="2023-08" db="EMBL/GenBank/DDBJ databases">
        <title>Reference Genome Resource for the Citrus Pathogen Phytophthora citrophthora.</title>
        <authorList>
            <person name="Moller H."/>
            <person name="Coetzee B."/>
            <person name="Rose L.J."/>
            <person name="Van Niekerk J.M."/>
        </authorList>
    </citation>
    <scope>NUCLEOTIDE SEQUENCE</scope>
    <source>
        <strain evidence="6">STE-U-9442</strain>
    </source>
</reference>
<sequence length="538" mass="60789">MILNDSFCAVDAQPALEEAGNFFFPELVKFTTDITADDGSEGQTEAKESVEKLLKEIPQVEVKNEHEEFLTYVVELLNQLGVLWTNRSRLLRALCYLSASQKLCDKHKKQDEALAAAQTHAHFYLAQVYGSLGMADESARFCLSTLELQLLQCVNAEGEGSFTGAHEWVQNALKLVEFYLDTDNPRDAATCLKASEYMLLHHGTEDEDEDQKLLEAEIYSTWSRLHVTTLRLAGMKSEGFDVQEIEVVLPRPSSMEATLTTLKDESEGFGMEYVPASSVETFDQARDVFKMGLRACTRARDVFVLDGFVTQHVRLLQRESALYRRLLPFEEARGRRVAMQRRRLALLSPMLGDTLNERAFTDLLQELYFECGEINADVFELKQSKEAGEKAMAYEIKAVQCYQQFLLLYYPSSTPENSSEDPMRVSVLRGGKGVHLPPGEALSPKEFRTMLLGYFGLAHACGKISFPSDAAKTVGYWRQSLAYHEAVTELVRKYENKYPADQGQELRRSFQTELTICGEMAELLPEKINQLVYNGKAL</sequence>
<dbReference type="PANTHER" id="PTHR46321:SF1">
    <property type="entry name" value="KIF-BINDING PROTEIN"/>
    <property type="match status" value="1"/>
</dbReference>
<evidence type="ECO:0000256" key="5">
    <source>
        <dbReference type="ARBA" id="ARBA00023212"/>
    </source>
</evidence>
<protein>
    <recommendedName>
        <fullName evidence="3">KIF-binding protein</fullName>
    </recommendedName>
</protein>
<accession>A0AAD9LFS3</accession>
<dbReference type="AlphaFoldDB" id="A0AAD9LFS3"/>
<dbReference type="GO" id="GO:0005856">
    <property type="term" value="C:cytoskeleton"/>
    <property type="evidence" value="ECO:0007669"/>
    <property type="project" value="UniProtKB-SubCell"/>
</dbReference>
<dbReference type="EMBL" id="JASMQC010000028">
    <property type="protein sequence ID" value="KAK1933729.1"/>
    <property type="molecule type" value="Genomic_DNA"/>
</dbReference>
<organism evidence="6 7">
    <name type="scientific">Phytophthora citrophthora</name>
    <dbReference type="NCBI Taxonomy" id="4793"/>
    <lineage>
        <taxon>Eukaryota</taxon>
        <taxon>Sar</taxon>
        <taxon>Stramenopiles</taxon>
        <taxon>Oomycota</taxon>
        <taxon>Peronosporomycetes</taxon>
        <taxon>Peronosporales</taxon>
        <taxon>Peronosporaceae</taxon>
        <taxon>Phytophthora</taxon>
    </lineage>
</organism>
<dbReference type="Proteomes" id="UP001259832">
    <property type="component" value="Unassembled WGS sequence"/>
</dbReference>
<dbReference type="PANTHER" id="PTHR46321">
    <property type="entry name" value="KIF1-BINDING PROTEIN"/>
    <property type="match status" value="1"/>
</dbReference>
<name>A0AAD9LFS3_9STRA</name>
<evidence type="ECO:0000256" key="4">
    <source>
        <dbReference type="ARBA" id="ARBA00022490"/>
    </source>
</evidence>
<dbReference type="InterPro" id="IPR022083">
    <property type="entry name" value="KBP"/>
</dbReference>
<evidence type="ECO:0000313" key="6">
    <source>
        <dbReference type="EMBL" id="KAK1933729.1"/>
    </source>
</evidence>
<proteinExistence type="inferred from homology"/>
<evidence type="ECO:0000256" key="2">
    <source>
        <dbReference type="ARBA" id="ARBA00010305"/>
    </source>
</evidence>
<comment type="subcellular location">
    <subcellularLocation>
        <location evidence="1">Cytoplasm</location>
        <location evidence="1">Cytoskeleton</location>
    </subcellularLocation>
</comment>
<evidence type="ECO:0000256" key="3">
    <source>
        <dbReference type="ARBA" id="ARBA00016840"/>
    </source>
</evidence>
<keyword evidence="4" id="KW-0963">Cytoplasm</keyword>
<gene>
    <name evidence="6" type="ORF">P3T76_011943</name>
</gene>
<keyword evidence="7" id="KW-1185">Reference proteome</keyword>
<evidence type="ECO:0000313" key="7">
    <source>
        <dbReference type="Proteomes" id="UP001259832"/>
    </source>
</evidence>
<keyword evidence="5" id="KW-0206">Cytoskeleton</keyword>
<comment type="caution">
    <text evidence="6">The sequence shown here is derived from an EMBL/GenBank/DDBJ whole genome shotgun (WGS) entry which is preliminary data.</text>
</comment>
<dbReference type="Pfam" id="PF12309">
    <property type="entry name" value="KBP_C"/>
    <property type="match status" value="1"/>
</dbReference>
<evidence type="ECO:0000256" key="1">
    <source>
        <dbReference type="ARBA" id="ARBA00004245"/>
    </source>
</evidence>